<proteinExistence type="predicted"/>
<protein>
    <submittedName>
        <fullName evidence="1">Uncharacterized protein</fullName>
    </submittedName>
</protein>
<organism evidence="1">
    <name type="scientific">Arundo donax</name>
    <name type="common">Giant reed</name>
    <name type="synonym">Donax arundinaceus</name>
    <dbReference type="NCBI Taxonomy" id="35708"/>
    <lineage>
        <taxon>Eukaryota</taxon>
        <taxon>Viridiplantae</taxon>
        <taxon>Streptophyta</taxon>
        <taxon>Embryophyta</taxon>
        <taxon>Tracheophyta</taxon>
        <taxon>Spermatophyta</taxon>
        <taxon>Magnoliopsida</taxon>
        <taxon>Liliopsida</taxon>
        <taxon>Poales</taxon>
        <taxon>Poaceae</taxon>
        <taxon>PACMAD clade</taxon>
        <taxon>Arundinoideae</taxon>
        <taxon>Arundineae</taxon>
        <taxon>Arundo</taxon>
    </lineage>
</organism>
<sequence>MFLFQSARELKL</sequence>
<dbReference type="EMBL" id="GBRH01280919">
    <property type="protein sequence ID" value="JAD16976.1"/>
    <property type="molecule type" value="Transcribed_RNA"/>
</dbReference>
<name>A0A0A9TT79_ARUDO</name>
<reference evidence="1" key="2">
    <citation type="journal article" date="2015" name="Data Brief">
        <title>Shoot transcriptome of the giant reed, Arundo donax.</title>
        <authorList>
            <person name="Barrero R.A."/>
            <person name="Guerrero F.D."/>
            <person name="Moolhuijzen P."/>
            <person name="Goolsby J.A."/>
            <person name="Tidwell J."/>
            <person name="Bellgard S.E."/>
            <person name="Bellgard M.I."/>
        </authorList>
    </citation>
    <scope>NUCLEOTIDE SEQUENCE</scope>
    <source>
        <tissue evidence="1">Shoot tissue taken approximately 20 cm above the soil surface</tissue>
    </source>
</reference>
<accession>A0A0A9TT79</accession>
<reference evidence="1" key="1">
    <citation type="submission" date="2014-09" db="EMBL/GenBank/DDBJ databases">
        <authorList>
            <person name="Magalhaes I.L.F."/>
            <person name="Oliveira U."/>
            <person name="Santos F.R."/>
            <person name="Vidigal T.H.D.A."/>
            <person name="Brescovit A.D."/>
            <person name="Santos A.J."/>
        </authorList>
    </citation>
    <scope>NUCLEOTIDE SEQUENCE</scope>
    <source>
        <tissue evidence="1">Shoot tissue taken approximately 20 cm above the soil surface</tissue>
    </source>
</reference>
<evidence type="ECO:0000313" key="1">
    <source>
        <dbReference type="EMBL" id="JAD16976.1"/>
    </source>
</evidence>